<keyword evidence="2" id="KW-1185">Reference proteome</keyword>
<proteinExistence type="predicted"/>
<protein>
    <submittedName>
        <fullName evidence="1">Uncharacterized protein</fullName>
    </submittedName>
</protein>
<reference evidence="1 2" key="1">
    <citation type="journal article" date="2014" name="Genome Announc.">
        <title>Genome Sequences of Three Novel Bacillus cereus Bacteriophages.</title>
        <authorList>
            <person name="Grose J.H."/>
            <person name="Jensen J.D."/>
            <person name="Merrill B.D."/>
            <person name="Fisher J.N."/>
            <person name="Burnett S.H."/>
            <person name="Breakwell D.P."/>
        </authorList>
    </citation>
    <scope>NUCLEOTIDE SEQUENCE [LARGE SCALE GENOMIC DNA]</scope>
</reference>
<dbReference type="GeneID" id="26642121"/>
<evidence type="ECO:0000313" key="2">
    <source>
        <dbReference type="Proteomes" id="UP000015092"/>
    </source>
</evidence>
<dbReference type="KEGG" id="vg:26642121"/>
<dbReference type="OrthoDB" id="37386at10239"/>
<organism evidence="1 2">
    <name type="scientific">Bacillus phage JL</name>
    <dbReference type="NCBI Taxonomy" id="1296655"/>
    <lineage>
        <taxon>Viruses</taxon>
        <taxon>Duplodnaviria</taxon>
        <taxon>Heunggongvirae</taxon>
        <taxon>Uroviricota</taxon>
        <taxon>Caudoviricetes</taxon>
        <taxon>Herelleviridae</taxon>
        <taxon>Spounavirinae</taxon>
        <taxon>Siminovitchvirus</taxon>
        <taxon>Siminovitchvirus JL</taxon>
    </lineage>
</organism>
<dbReference type="RefSeq" id="YP_009215783.1">
    <property type="nucleotide sequence ID" value="NC_028982.1"/>
</dbReference>
<name>S5M4T0_9CAUD</name>
<sequence length="56" mass="6620">MNNEEYMKYEGTDRDDEMVQLKQGDKVVATVRRGDIFPKIDRPQPLGKKMDIDLYK</sequence>
<evidence type="ECO:0000313" key="1">
    <source>
        <dbReference type="EMBL" id="AGR46886.1"/>
    </source>
</evidence>
<accession>S5M4T0</accession>
<dbReference type="Proteomes" id="UP000015092">
    <property type="component" value="Segment"/>
</dbReference>
<dbReference type="EMBL" id="KC595512">
    <property type="protein sequence ID" value="AGR46886.1"/>
    <property type="molecule type" value="Genomic_DNA"/>
</dbReference>
<gene>
    <name evidence="1" type="ORF">JL_3</name>
</gene>